<dbReference type="Pfam" id="PF18400">
    <property type="entry name" value="Thioredoxin_12"/>
    <property type="match status" value="1"/>
</dbReference>
<dbReference type="InterPro" id="IPR040692">
    <property type="entry name" value="UGGT_TRXL_3"/>
</dbReference>
<dbReference type="GO" id="GO:0003980">
    <property type="term" value="F:UDP-glucose:glycoprotein glucosyltransferase activity"/>
    <property type="evidence" value="ECO:0007669"/>
    <property type="project" value="InterPro"/>
</dbReference>
<organism evidence="15 16">
    <name type="scientific">Ambispora leptoticha</name>
    <dbReference type="NCBI Taxonomy" id="144679"/>
    <lineage>
        <taxon>Eukaryota</taxon>
        <taxon>Fungi</taxon>
        <taxon>Fungi incertae sedis</taxon>
        <taxon>Mucoromycota</taxon>
        <taxon>Glomeromycotina</taxon>
        <taxon>Glomeromycetes</taxon>
        <taxon>Archaeosporales</taxon>
        <taxon>Ambisporaceae</taxon>
        <taxon>Ambispora</taxon>
    </lineage>
</organism>
<feature type="domain" description="UGGT thioredoxin-like" evidence="10">
    <location>
        <begin position="2"/>
        <end position="71"/>
    </location>
</feature>
<evidence type="ECO:0000256" key="3">
    <source>
        <dbReference type="ARBA" id="ARBA00004922"/>
    </source>
</evidence>
<dbReference type="Pfam" id="PF18402">
    <property type="entry name" value="Thioredoxin_14"/>
    <property type="match status" value="1"/>
</dbReference>
<dbReference type="Gene3D" id="3.90.550.10">
    <property type="entry name" value="Spore Coat Polysaccharide Biosynthesis Protein SpsA, Chain A"/>
    <property type="match status" value="1"/>
</dbReference>
<feature type="compositionally biased region" description="Low complexity" evidence="9">
    <location>
        <begin position="1482"/>
        <end position="1501"/>
    </location>
</feature>
<feature type="region of interest" description="Disordered" evidence="9">
    <location>
        <begin position="1482"/>
        <end position="1507"/>
    </location>
</feature>
<comment type="caution">
    <text evidence="15">The sequence shown here is derived from an EMBL/GenBank/DDBJ whole genome shotgun (WGS) entry which is preliminary data.</text>
</comment>
<name>A0A9N9GR77_9GLOM</name>
<keyword evidence="5" id="KW-0808">Transferase</keyword>
<evidence type="ECO:0000259" key="10">
    <source>
        <dbReference type="Pfam" id="PF18400"/>
    </source>
</evidence>
<dbReference type="Pfam" id="PF18404">
    <property type="entry name" value="Glyco_transf_24"/>
    <property type="match status" value="1"/>
</dbReference>
<evidence type="ECO:0000256" key="1">
    <source>
        <dbReference type="ARBA" id="ARBA00001913"/>
    </source>
</evidence>
<dbReference type="Pfam" id="PF18403">
    <property type="entry name" value="Thioredoxin_15"/>
    <property type="match status" value="1"/>
</dbReference>
<dbReference type="OrthoDB" id="27683at2759"/>
<feature type="domain" description="Glucosyltransferase 24 catalytic" evidence="14">
    <location>
        <begin position="1153"/>
        <end position="1419"/>
    </location>
</feature>
<dbReference type="PANTHER" id="PTHR11226:SF0">
    <property type="entry name" value="UDP-GLUCOSE:GLYCOPROTEIN GLUCOSYLTRANSFERASE"/>
    <property type="match status" value="1"/>
</dbReference>
<evidence type="ECO:0000256" key="2">
    <source>
        <dbReference type="ARBA" id="ARBA00004319"/>
    </source>
</evidence>
<sequence>KTPPELLPFDHILESSRSPTDKNSENVVPTIILYISSILAPEFANFHELLVELVEQELARYVLRYKPPSLPSENERTLYLAGYADDEKTSKTDAETVKKSSKDSASDNNDNKDDGPNNKDSNSVNENLFDEDSAIIKHLKVNEIKDLGIKATQFILSSQNPISTLVTLAQDFPKYSHSIVTKITLSNNKSLASEIHQNQQIHVAAGANAFWLNGMPFPIDSVDPFSLLRALRRERQTIFSLKSLGLSYKNSIDLLTSPILAKSKPTESAMKGMFDVRDKSKSGTTIVWWNDLEKDERYADWPNRIRELLRPVFPGHLYYLRKNLFSVLYVVDLSTEEGLRLIDESNTFVNRELPIRFGMVPLFFDGDRQCDSYIMAKLFYYTLNRYDRGSVLLFFAKVRERLMHSQSERNIRDFARKEYESIFKKLIPKIFNDGDNKEEKDDDGNNNKFLSNAANYIKRFNLLPEIYGGNGGAMFVNGRHFELDQLYQRNLLMTIAEHTQYLQQKVYHGHIDDTTNVYDFLLSLPNVPSRRNPHIFVTEAKPLKVLNLVTAMDSSSSKVVIFEDNIQEGKRQITSIDAFGYIVSEDTDNSTSSIPISVWIIADFETLSGVQQGLEALLFLENFSNIRLTLLHNPSSSSNSNSSNNSNASIPTLIYSLLHDQDKDTSLSALSSLESRKLLREIFEEIVNNNSNNNNDGADGFSPVIKEINIEKITGWQTIDRVKASNFWHGLYPLLKSSLKFAGGDIGIVVNGRIIGPLSHKEIFTFEDLALLVEVELVERVTPFLDVISSLNITKELEKQESDTDSNSKSKKYADFVMKATSIVSASAVSDVPPGIMDTEEVRRDRPYLKMLGKYSRFEIGNIETALFQIGVILDPVSEVAQKWSIILKTLSEIEGVHIYIYMNPHLSLTELPLKRFYRYVLDTRIKFDVNGNPIPPSALFNGLPEDPLLTLGMDTIQAWLVTPLSSIHDLDNIKLKNLDISNTKRGVESIFELKNLLIEGHARDITSNKPPGGLQLVLGTKSNPTLVDTIVMANLGYFQLKANPGVWSLGLREGRSTEIFEIESVGSEGWYSRTVDEIGSFIFVYSFEGGLIYPRVKRKPGKEHEEILVAADDEGGVEEDDKSGDGLWGYIKSKFSYKSKHDHQQQQQKAVINIFSVASGHLYERFLSIMIVSVLRHTDSRVKFWFIENFLSPSFKNFIPHMAQEYNFDYELVTYKWPHWLRAQTEKQRTIWSYKILFLDVLFPLDLDKVIFVDADQIVRTDLKELVDMDLHGAPYGYTPFCDNRPEMDGFRFWKEGYWKEHLQGKPYHISALYVIDLHRFRLMAAGDRLRGQYQALSADPNSLANLDQDLPNNMQHIVPIFSLPQEWLWCETWCSDESLAKAKTIDLCNNPMTKEPKLDRAKRQVPEWETYDNEVAAFASRIATKLKQDTTISQKEEKIIISTIIPAPLLKDVKEKENDQDVINQELLQSEKLSTISSSLLESIKQSTESPSSSPTSQIHVKDEL</sequence>
<dbReference type="InterPro" id="IPR040694">
    <property type="entry name" value="UGGT_TRXL_2"/>
</dbReference>
<keyword evidence="7" id="KW-0256">Endoplasmic reticulum</keyword>
<comment type="subcellular location">
    <subcellularLocation>
        <location evidence="2">Endoplasmic reticulum lumen</location>
    </subcellularLocation>
</comment>
<dbReference type="InterPro" id="IPR040525">
    <property type="entry name" value="UGGT_TRXL_4"/>
</dbReference>
<dbReference type="Proteomes" id="UP000789508">
    <property type="component" value="Unassembled WGS sequence"/>
</dbReference>
<accession>A0A9N9GR77</accession>
<dbReference type="FunFam" id="3.90.550.10:FF:000065">
    <property type="entry name" value="UDP-glucose:glycoprotein glucosyltransferase, putative"/>
    <property type="match status" value="1"/>
</dbReference>
<feature type="domain" description="UGGT thioredoxin-like" evidence="12">
    <location>
        <begin position="274"/>
        <end position="535"/>
    </location>
</feature>
<evidence type="ECO:0000313" key="15">
    <source>
        <dbReference type="EMBL" id="CAG8627822.1"/>
    </source>
</evidence>
<evidence type="ECO:0000256" key="7">
    <source>
        <dbReference type="ARBA" id="ARBA00022824"/>
    </source>
</evidence>
<dbReference type="EMBL" id="CAJVPS010006668">
    <property type="protein sequence ID" value="CAG8627822.1"/>
    <property type="molecule type" value="Genomic_DNA"/>
</dbReference>
<evidence type="ECO:0000256" key="6">
    <source>
        <dbReference type="ARBA" id="ARBA00022729"/>
    </source>
</evidence>
<comment type="cofactor">
    <cofactor evidence="1">
        <name>Ca(2+)</name>
        <dbReference type="ChEBI" id="CHEBI:29108"/>
    </cofactor>
</comment>
<feature type="region of interest" description="Disordered" evidence="9">
    <location>
        <begin position="89"/>
        <end position="126"/>
    </location>
</feature>
<dbReference type="Pfam" id="PF06427">
    <property type="entry name" value="UDP-g_GGTase"/>
    <property type="match status" value="1"/>
</dbReference>
<evidence type="ECO:0000259" key="12">
    <source>
        <dbReference type="Pfam" id="PF18402"/>
    </source>
</evidence>
<keyword evidence="6" id="KW-0732">Signal</keyword>
<dbReference type="InterPro" id="IPR040693">
    <property type="entry name" value="UGGT_TRXL_1"/>
</dbReference>
<dbReference type="GO" id="GO:0051082">
    <property type="term" value="F:unfolded protein binding"/>
    <property type="evidence" value="ECO:0007669"/>
    <property type="project" value="TreeGrafter"/>
</dbReference>
<evidence type="ECO:0000256" key="9">
    <source>
        <dbReference type="SAM" id="MobiDB-lite"/>
    </source>
</evidence>
<evidence type="ECO:0000256" key="5">
    <source>
        <dbReference type="ARBA" id="ARBA00022679"/>
    </source>
</evidence>
<comment type="pathway">
    <text evidence="3">Protein modification; protein glycosylation.</text>
</comment>
<feature type="compositionally biased region" description="Basic and acidic residues" evidence="9">
    <location>
        <begin position="89"/>
        <end position="117"/>
    </location>
</feature>
<dbReference type="InterPro" id="IPR029044">
    <property type="entry name" value="Nucleotide-diphossugar_trans"/>
</dbReference>
<evidence type="ECO:0000259" key="13">
    <source>
        <dbReference type="Pfam" id="PF18403"/>
    </source>
</evidence>
<reference evidence="15" key="1">
    <citation type="submission" date="2021-06" db="EMBL/GenBank/DDBJ databases">
        <authorList>
            <person name="Kallberg Y."/>
            <person name="Tangrot J."/>
            <person name="Rosling A."/>
        </authorList>
    </citation>
    <scope>NUCLEOTIDE SEQUENCE</scope>
    <source>
        <strain evidence="15">FL130A</strain>
    </source>
</reference>
<dbReference type="CDD" id="cd06432">
    <property type="entry name" value="GT8_HUGT1_C_like"/>
    <property type="match status" value="1"/>
</dbReference>
<feature type="domain" description="UGGT thioredoxin-like" evidence="11">
    <location>
        <begin position="133"/>
        <end position="266"/>
    </location>
</feature>
<comment type="similarity">
    <text evidence="4">Belongs to the glycosyltransferase 8 family.</text>
</comment>
<evidence type="ECO:0000256" key="8">
    <source>
        <dbReference type="ARBA" id="ARBA00023180"/>
    </source>
</evidence>
<protein>
    <submittedName>
        <fullName evidence="15">448_t:CDS:1</fullName>
    </submittedName>
</protein>
<dbReference type="PANTHER" id="PTHR11226">
    <property type="entry name" value="UDP-GLUCOSE GLYCOPROTEIN:GLUCOSYLTRANSFERASE"/>
    <property type="match status" value="1"/>
</dbReference>
<dbReference type="GO" id="GO:0018279">
    <property type="term" value="P:protein N-linked glycosylation via asparagine"/>
    <property type="evidence" value="ECO:0007669"/>
    <property type="project" value="TreeGrafter"/>
</dbReference>
<dbReference type="InterPro" id="IPR040497">
    <property type="entry name" value="Glyco_transf_24"/>
</dbReference>
<feature type="domain" description="UDP-glucose:glycoprotein glucosyltransferase thioredoxin-like" evidence="13">
    <location>
        <begin position="576"/>
        <end position="825"/>
    </location>
</feature>
<keyword evidence="16" id="KW-1185">Reference proteome</keyword>
<dbReference type="SUPFAM" id="SSF53448">
    <property type="entry name" value="Nucleotide-diphospho-sugar transferases"/>
    <property type="match status" value="1"/>
</dbReference>
<evidence type="ECO:0000313" key="16">
    <source>
        <dbReference type="Proteomes" id="UP000789508"/>
    </source>
</evidence>
<dbReference type="GO" id="GO:0036503">
    <property type="term" value="P:ERAD pathway"/>
    <property type="evidence" value="ECO:0007669"/>
    <property type="project" value="TreeGrafter"/>
</dbReference>
<gene>
    <name evidence="15" type="ORF">ALEPTO_LOCUS9236</name>
</gene>
<dbReference type="Pfam" id="PF18401">
    <property type="entry name" value="Thioredoxin_13"/>
    <property type="match status" value="1"/>
</dbReference>
<evidence type="ECO:0000259" key="14">
    <source>
        <dbReference type="Pfam" id="PF18404"/>
    </source>
</evidence>
<evidence type="ECO:0000259" key="11">
    <source>
        <dbReference type="Pfam" id="PF18401"/>
    </source>
</evidence>
<dbReference type="InterPro" id="IPR009448">
    <property type="entry name" value="UDP-g_GGtrans"/>
</dbReference>
<keyword evidence="8" id="KW-0325">Glycoprotein</keyword>
<evidence type="ECO:0000256" key="4">
    <source>
        <dbReference type="ARBA" id="ARBA00006351"/>
    </source>
</evidence>
<dbReference type="GO" id="GO:0005788">
    <property type="term" value="C:endoplasmic reticulum lumen"/>
    <property type="evidence" value="ECO:0007669"/>
    <property type="project" value="UniProtKB-SubCell"/>
</dbReference>
<feature type="non-terminal residue" evidence="15">
    <location>
        <position position="1507"/>
    </location>
</feature>
<proteinExistence type="inferred from homology"/>